<dbReference type="InterPro" id="IPR013324">
    <property type="entry name" value="RNA_pol_sigma_r3/r4-like"/>
</dbReference>
<dbReference type="Pfam" id="PF20239">
    <property type="entry name" value="DUF6596"/>
    <property type="match status" value="1"/>
</dbReference>
<dbReference type="EMBL" id="JAASQJ010000008">
    <property type="protein sequence ID" value="NIJ56130.1"/>
    <property type="molecule type" value="Genomic_DNA"/>
</dbReference>
<gene>
    <name evidence="3" type="ORF">FHS68_005328</name>
</gene>
<evidence type="ECO:0000313" key="4">
    <source>
        <dbReference type="Proteomes" id="UP001179181"/>
    </source>
</evidence>
<dbReference type="Pfam" id="PF04542">
    <property type="entry name" value="Sigma70_r2"/>
    <property type="match status" value="1"/>
</dbReference>
<evidence type="ECO:0000259" key="2">
    <source>
        <dbReference type="Pfam" id="PF20239"/>
    </source>
</evidence>
<accession>A0ABX0UWC0</accession>
<keyword evidence="4" id="KW-1185">Reference proteome</keyword>
<feature type="domain" description="DUF6596" evidence="2">
    <location>
        <begin position="186"/>
        <end position="287"/>
    </location>
</feature>
<dbReference type="SUPFAM" id="SSF88659">
    <property type="entry name" value="Sigma3 and sigma4 domains of RNA polymerase sigma factors"/>
    <property type="match status" value="1"/>
</dbReference>
<dbReference type="InterPro" id="IPR046531">
    <property type="entry name" value="DUF6596"/>
</dbReference>
<proteinExistence type="predicted"/>
<dbReference type="Gene3D" id="1.10.10.10">
    <property type="entry name" value="Winged helix-like DNA-binding domain superfamily/Winged helix DNA-binding domain"/>
    <property type="match status" value="1"/>
</dbReference>
<organism evidence="3 4">
    <name type="scientific">Dyadobacter arcticus</name>
    <dbReference type="NCBI Taxonomy" id="1078754"/>
    <lineage>
        <taxon>Bacteria</taxon>
        <taxon>Pseudomonadati</taxon>
        <taxon>Bacteroidota</taxon>
        <taxon>Cytophagia</taxon>
        <taxon>Cytophagales</taxon>
        <taxon>Spirosomataceae</taxon>
        <taxon>Dyadobacter</taxon>
    </lineage>
</organism>
<dbReference type="PANTHER" id="PTHR47756:SF2">
    <property type="entry name" value="BLL6612 PROTEIN"/>
    <property type="match status" value="1"/>
</dbReference>
<protein>
    <submittedName>
        <fullName evidence="3">RNA polymerase sigma-70 factor (ECF subfamily)</fullName>
    </submittedName>
</protein>
<evidence type="ECO:0000313" key="3">
    <source>
        <dbReference type="EMBL" id="NIJ56130.1"/>
    </source>
</evidence>
<evidence type="ECO:0000259" key="1">
    <source>
        <dbReference type="Pfam" id="PF04542"/>
    </source>
</evidence>
<sequence length="415" mass="47760">MDESVSHNLLPHLFRLEYTKLTAVICRQFGFKYIEIAEDIASDTFLKAYETWMINGIPENPTAWLYVVAKNKTKDHFKRLAIFENQVQDIVMSDESVAQEELALDEKTISDSQLAMIFSVCNPANSTEGQICLALQVLCGFSVEEIANAFLTKQETIKKRLLRARASLRTDNFRIEPLNKDEVTSRLDTVLKTLYLLFNEGYFSKNKSQFIREELCSEAIRLTLILAENPDTNLPQTNALLSLMCFQSSRLEARVDKDGAAVLFDEQNKDLWDKALTEKGNYYLVNAFKGGHISKYHLEASIAYWHTTPNDENKWKYILQLYNELILIEYSPVTALNRAFAYAKVYGHDKAIREVEKLSLIDNGFYHGLLGYLYASIDIEIALNHYKQAVALTKSKTDKQVLQRKIERLRFRNDV</sequence>
<dbReference type="SUPFAM" id="SSF88946">
    <property type="entry name" value="Sigma2 domain of RNA polymerase sigma factors"/>
    <property type="match status" value="1"/>
</dbReference>
<dbReference type="Gene3D" id="1.10.1740.10">
    <property type="match status" value="1"/>
</dbReference>
<dbReference type="Proteomes" id="UP001179181">
    <property type="component" value="Unassembled WGS sequence"/>
</dbReference>
<name>A0ABX0UWC0_9BACT</name>
<feature type="domain" description="RNA polymerase sigma-70 region 2" evidence="1">
    <location>
        <begin position="26"/>
        <end position="79"/>
    </location>
</feature>
<dbReference type="PANTHER" id="PTHR47756">
    <property type="entry name" value="BLL6612 PROTEIN-RELATED"/>
    <property type="match status" value="1"/>
</dbReference>
<dbReference type="InterPro" id="IPR007627">
    <property type="entry name" value="RNA_pol_sigma70_r2"/>
</dbReference>
<dbReference type="InterPro" id="IPR013325">
    <property type="entry name" value="RNA_pol_sigma_r2"/>
</dbReference>
<dbReference type="InterPro" id="IPR036388">
    <property type="entry name" value="WH-like_DNA-bd_sf"/>
</dbReference>
<dbReference type="RefSeq" id="WP_208408463.1">
    <property type="nucleotide sequence ID" value="NZ_JAASQJ010000008.1"/>
</dbReference>
<reference evidence="3 4" key="1">
    <citation type="submission" date="2020-03" db="EMBL/GenBank/DDBJ databases">
        <title>Genomic Encyclopedia of Type Strains, Phase IV (KMG-IV): sequencing the most valuable type-strain genomes for metagenomic binning, comparative biology and taxonomic classification.</title>
        <authorList>
            <person name="Goeker M."/>
        </authorList>
    </citation>
    <scope>NUCLEOTIDE SEQUENCE [LARGE SCALE GENOMIC DNA]</scope>
    <source>
        <strain evidence="3 4">DSM 102865</strain>
    </source>
</reference>
<comment type="caution">
    <text evidence="3">The sequence shown here is derived from an EMBL/GenBank/DDBJ whole genome shotgun (WGS) entry which is preliminary data.</text>
</comment>